<evidence type="ECO:0000313" key="2">
    <source>
        <dbReference type="EnsemblMetazoa" id="XP_012057181.1"/>
    </source>
</evidence>
<keyword evidence="1" id="KW-0812">Transmembrane</keyword>
<dbReference type="Pfam" id="PF15062">
    <property type="entry name" value="ARL6IP6"/>
    <property type="match status" value="1"/>
</dbReference>
<evidence type="ECO:0000256" key="1">
    <source>
        <dbReference type="SAM" id="Phobius"/>
    </source>
</evidence>
<keyword evidence="1" id="KW-1133">Transmembrane helix</keyword>
<reference evidence="3" key="1">
    <citation type="journal article" date="2011" name="PLoS Genet.">
        <title>The genome sequence of the leaf-cutter ant Atta cephalotes reveals insights into its obligate symbiotic lifestyle.</title>
        <authorList>
            <person name="Suen G."/>
            <person name="Teiling C."/>
            <person name="Li L."/>
            <person name="Holt C."/>
            <person name="Abouheif E."/>
            <person name="Bornberg-Bauer E."/>
            <person name="Bouffard P."/>
            <person name="Caldera E.J."/>
            <person name="Cash E."/>
            <person name="Cavanaugh A."/>
            <person name="Denas O."/>
            <person name="Elhaik E."/>
            <person name="Fave M.J."/>
            <person name="Gadau J."/>
            <person name="Gibson J.D."/>
            <person name="Graur D."/>
            <person name="Grubbs K.J."/>
            <person name="Hagen D.E."/>
            <person name="Harkins T.T."/>
            <person name="Helmkampf M."/>
            <person name="Hu H."/>
            <person name="Johnson B.R."/>
            <person name="Kim J."/>
            <person name="Marsh S.E."/>
            <person name="Moeller J.A."/>
            <person name="Munoz-Torres M.C."/>
            <person name="Murphy M.C."/>
            <person name="Naughton M.C."/>
            <person name="Nigam S."/>
            <person name="Overson R."/>
            <person name="Rajakumar R."/>
            <person name="Reese J.T."/>
            <person name="Scott J.J."/>
            <person name="Smith C.R."/>
            <person name="Tao S."/>
            <person name="Tsutsui N.D."/>
            <person name="Viljakainen L."/>
            <person name="Wissler L."/>
            <person name="Yandell M.D."/>
            <person name="Zimmer F."/>
            <person name="Taylor J."/>
            <person name="Slater S.C."/>
            <person name="Clifton S.W."/>
            <person name="Warren W.C."/>
            <person name="Elsik C.G."/>
            <person name="Smith C.D."/>
            <person name="Weinstock G.M."/>
            <person name="Gerardo N.M."/>
            <person name="Currie C.R."/>
        </authorList>
    </citation>
    <scope>NUCLEOTIDE SEQUENCE [LARGE SCALE GENOMIC DNA]</scope>
</reference>
<keyword evidence="3" id="KW-1185">Reference proteome</keyword>
<dbReference type="PANTHER" id="PTHR28640:SF1">
    <property type="entry name" value="ADP-RIBOSYLATION FACTOR-LIKE PROTEIN 6-INTERACTING PROTEIN 6"/>
    <property type="match status" value="1"/>
</dbReference>
<feature type="transmembrane region" description="Helical" evidence="1">
    <location>
        <begin position="190"/>
        <end position="208"/>
    </location>
</feature>
<protein>
    <submittedName>
        <fullName evidence="2">Uncharacterized protein</fullName>
    </submittedName>
</protein>
<reference evidence="2" key="2">
    <citation type="submission" date="2016-04" db="UniProtKB">
        <authorList>
            <consortium name="EnsemblMetazoa"/>
        </authorList>
    </citation>
    <scope>IDENTIFICATION</scope>
</reference>
<dbReference type="Proteomes" id="UP000005205">
    <property type="component" value="Unassembled WGS sequence"/>
</dbReference>
<gene>
    <name evidence="2" type="primary">105620288</name>
</gene>
<evidence type="ECO:0000313" key="3">
    <source>
        <dbReference type="Proteomes" id="UP000005205"/>
    </source>
</evidence>
<feature type="transmembrane region" description="Helical" evidence="1">
    <location>
        <begin position="141"/>
        <end position="162"/>
    </location>
</feature>
<dbReference type="OrthoDB" id="10070125at2759"/>
<dbReference type="STRING" id="12957.A0A158NI23"/>
<dbReference type="InParanoid" id="A0A158NI23"/>
<name>A0A158NI23_ATTCE</name>
<keyword evidence="1" id="KW-0472">Membrane</keyword>
<dbReference type="KEGG" id="acep:105620288"/>
<feature type="transmembrane region" description="Helical" evidence="1">
    <location>
        <begin position="49"/>
        <end position="69"/>
    </location>
</feature>
<proteinExistence type="predicted"/>
<dbReference type="AlphaFoldDB" id="A0A158NI23"/>
<organism evidence="2 3">
    <name type="scientific">Atta cephalotes</name>
    <name type="common">Leafcutter ant</name>
    <dbReference type="NCBI Taxonomy" id="12957"/>
    <lineage>
        <taxon>Eukaryota</taxon>
        <taxon>Metazoa</taxon>
        <taxon>Ecdysozoa</taxon>
        <taxon>Arthropoda</taxon>
        <taxon>Hexapoda</taxon>
        <taxon>Insecta</taxon>
        <taxon>Pterygota</taxon>
        <taxon>Neoptera</taxon>
        <taxon>Endopterygota</taxon>
        <taxon>Hymenoptera</taxon>
        <taxon>Apocrita</taxon>
        <taxon>Aculeata</taxon>
        <taxon>Formicoidea</taxon>
        <taxon>Formicidae</taxon>
        <taxon>Myrmicinae</taxon>
        <taxon>Atta</taxon>
    </lineage>
</organism>
<dbReference type="EMBL" id="ADTU01016188">
    <property type="status" value="NOT_ANNOTATED_CDS"/>
    <property type="molecule type" value="Genomic_DNA"/>
</dbReference>
<accession>A0A158NI23</accession>
<dbReference type="InterPro" id="IPR029383">
    <property type="entry name" value="ARL6IP6"/>
</dbReference>
<dbReference type="EnsemblMetazoa" id="XM_012201791.1">
    <property type="protein sequence ID" value="XP_012057181.1"/>
    <property type="gene ID" value="LOC105620288"/>
</dbReference>
<dbReference type="PANTHER" id="PTHR28640">
    <property type="entry name" value="ADP-RIBOSYLATION FACTOR-LIKE PROTEIN 6-INTERACTING PROTEIN 6"/>
    <property type="match status" value="1"/>
</dbReference>
<sequence>MSTRTAMPTMTMFKSRIGSTSLTNGNGNLTETQKSMPASFWSRIRVNEWTFSLMLFIFSLAIIVIKLYLNYYGKLLSWQAGDRYSLPSVAFTQMYETIPSMSDVLSKFDVKQLSTDNEKLLNTSKYAGATSDMLIAFYSRFGWLLKATMSGLVITGFTWFILYKDSSIPGINPPFPFSPSKQRIRGSSRIQINYLVGALNGILFFIYMCL</sequence>